<dbReference type="EMBL" id="FOEC01000003">
    <property type="protein sequence ID" value="SEO64678.1"/>
    <property type="molecule type" value="Genomic_DNA"/>
</dbReference>
<dbReference type="Gene3D" id="3.30.2010.10">
    <property type="entry name" value="Metalloproteases ('zincins'), catalytic domain"/>
    <property type="match status" value="1"/>
</dbReference>
<dbReference type="GO" id="GO:0046872">
    <property type="term" value="F:metal ion binding"/>
    <property type="evidence" value="ECO:0007669"/>
    <property type="project" value="UniProtKB-KW"/>
</dbReference>
<keyword evidence="2" id="KW-0479">Metal-binding</keyword>
<dbReference type="AlphaFoldDB" id="A0A172RX50"/>
<evidence type="ECO:0000256" key="4">
    <source>
        <dbReference type="ARBA" id="ARBA00022833"/>
    </source>
</evidence>
<keyword evidence="3 6" id="KW-0378">Hydrolase</keyword>
<reference evidence="11" key="1">
    <citation type="submission" date="2016-10" db="EMBL/GenBank/DDBJ databases">
        <authorList>
            <person name="Varghese N."/>
        </authorList>
    </citation>
    <scope>NUCLEOTIDE SEQUENCE [LARGE SCALE GENOMIC DNA]</scope>
    <source>
        <strain evidence="11">DSM 21843</strain>
    </source>
</reference>
<evidence type="ECO:0000259" key="8">
    <source>
        <dbReference type="Pfam" id="PF01435"/>
    </source>
</evidence>
<evidence type="ECO:0000256" key="5">
    <source>
        <dbReference type="ARBA" id="ARBA00023049"/>
    </source>
</evidence>
<evidence type="ECO:0000259" key="9">
    <source>
        <dbReference type="Pfam" id="PF16491"/>
    </source>
</evidence>
<accession>A0A172RX50</accession>
<dbReference type="Pfam" id="PF01435">
    <property type="entry name" value="Peptidase_M48"/>
    <property type="match status" value="1"/>
</dbReference>
<keyword evidence="7" id="KW-1133">Transmembrane helix</keyword>
<evidence type="ECO:0000313" key="11">
    <source>
        <dbReference type="Proteomes" id="UP000182975"/>
    </source>
</evidence>
<feature type="transmembrane region" description="Helical" evidence="7">
    <location>
        <begin position="295"/>
        <end position="313"/>
    </location>
</feature>
<dbReference type="Proteomes" id="UP000182975">
    <property type="component" value="Unassembled WGS sequence"/>
</dbReference>
<feature type="transmembrane region" description="Helical" evidence="7">
    <location>
        <begin position="333"/>
        <end position="357"/>
    </location>
</feature>
<keyword evidence="1 6" id="KW-0645">Protease</keyword>
<dbReference type="InterPro" id="IPR001915">
    <property type="entry name" value="Peptidase_M48"/>
</dbReference>
<keyword evidence="11" id="KW-1185">Reference proteome</keyword>
<feature type="transmembrane region" description="Helical" evidence="7">
    <location>
        <begin position="62"/>
        <end position="82"/>
    </location>
</feature>
<dbReference type="GO" id="GO:0006508">
    <property type="term" value="P:proteolysis"/>
    <property type="evidence" value="ECO:0007669"/>
    <property type="project" value="UniProtKB-KW"/>
</dbReference>
<dbReference type="RefSeq" id="WP_066661052.1">
    <property type="nucleotide sequence ID" value="NZ_CP011402.1"/>
</dbReference>
<evidence type="ECO:0000256" key="7">
    <source>
        <dbReference type="SAM" id="Phobius"/>
    </source>
</evidence>
<sequence>MTAQVFLVGFALVKIIYQGLLDALSDVQRKRPLPEEVGDVYDADRYNDYLSIVSDERKAYQLYRLVDVAILVIVLISGFFAAVDDFACGNVYLIAFLSFLLFRGVSAIEKTILLYHVTFRIDEKYGLNRQDKKGFAKDTLYEEVSTSILGLVIVFIVVFLGESLPEWTNGFTVGLVPAFWAAVSIALCISTFAIFASAVSVFVMIKKYSFSPLPEGELRSDIEKLIEGPKKVREIYVYDESSKSTGKNAFVVRILWLRFIGIADNCLESDSRRELLATLSHEVGHLRQKRNAWDFALYGTICLLFVAVVLLIIHPEPILLLVDWTQQSFGLTAMNYFLVFAVFSELVTPIVWGVGVLRNCGSRSHEYDADREAVRNGYGPELETSLKRYVRDDLMCVNPHPVIEILEYDHPGLANRIRAIREAGVGYSQGL</sequence>
<dbReference type="STRING" id="79604.AAY81_02665"/>
<evidence type="ECO:0000256" key="1">
    <source>
        <dbReference type="ARBA" id="ARBA00022670"/>
    </source>
</evidence>
<gene>
    <name evidence="10" type="ORF">SAMN02910314_00783</name>
</gene>
<dbReference type="OrthoDB" id="9781930at2"/>
<evidence type="ECO:0000256" key="3">
    <source>
        <dbReference type="ARBA" id="ARBA00022801"/>
    </source>
</evidence>
<feature type="transmembrane region" description="Helical" evidence="7">
    <location>
        <begin position="94"/>
        <end position="119"/>
    </location>
</feature>
<comment type="cofactor">
    <cofactor evidence="6">
        <name>Zn(2+)</name>
        <dbReference type="ChEBI" id="CHEBI:29105"/>
    </cofactor>
    <text evidence="6">Binds 1 zinc ion per subunit.</text>
</comment>
<protein>
    <submittedName>
        <fullName evidence="10">CAAX prenyl protease N-terminal, five membrane helices</fullName>
    </submittedName>
</protein>
<dbReference type="KEGG" id="ddt:AAY81_02665"/>
<proteinExistence type="inferred from homology"/>
<feature type="domain" description="CAAX prenyl protease 1 N-terminal" evidence="9">
    <location>
        <begin position="27"/>
        <end position="188"/>
    </location>
</feature>
<dbReference type="GO" id="GO:0004222">
    <property type="term" value="F:metalloendopeptidase activity"/>
    <property type="evidence" value="ECO:0007669"/>
    <property type="project" value="InterPro"/>
</dbReference>
<evidence type="ECO:0000256" key="6">
    <source>
        <dbReference type="RuleBase" id="RU003983"/>
    </source>
</evidence>
<dbReference type="PANTHER" id="PTHR10120">
    <property type="entry name" value="CAAX PRENYL PROTEASE 1"/>
    <property type="match status" value="1"/>
</dbReference>
<dbReference type="Pfam" id="PF16491">
    <property type="entry name" value="Peptidase_M48_N"/>
    <property type="match status" value="1"/>
</dbReference>
<keyword evidence="4 6" id="KW-0862">Zinc</keyword>
<name>A0A172RX50_9ACTN</name>
<evidence type="ECO:0000313" key="10">
    <source>
        <dbReference type="EMBL" id="SEO64678.1"/>
    </source>
</evidence>
<organism evidence="10 11">
    <name type="scientific">Denitrobacterium detoxificans</name>
    <dbReference type="NCBI Taxonomy" id="79604"/>
    <lineage>
        <taxon>Bacteria</taxon>
        <taxon>Bacillati</taxon>
        <taxon>Actinomycetota</taxon>
        <taxon>Coriobacteriia</taxon>
        <taxon>Eggerthellales</taxon>
        <taxon>Eggerthellaceae</taxon>
        <taxon>Denitrobacterium</taxon>
    </lineage>
</organism>
<evidence type="ECO:0000256" key="2">
    <source>
        <dbReference type="ARBA" id="ARBA00022723"/>
    </source>
</evidence>
<feature type="transmembrane region" description="Helical" evidence="7">
    <location>
        <begin position="180"/>
        <end position="205"/>
    </location>
</feature>
<comment type="similarity">
    <text evidence="6">Belongs to the peptidase M48 family.</text>
</comment>
<keyword evidence="5 6" id="KW-0482">Metalloprotease</keyword>
<keyword evidence="7" id="KW-0812">Transmembrane</keyword>
<feature type="transmembrane region" description="Helical" evidence="7">
    <location>
        <begin position="140"/>
        <end position="160"/>
    </location>
</feature>
<dbReference type="InterPro" id="IPR032456">
    <property type="entry name" value="Peptidase_M48_N"/>
</dbReference>
<feature type="domain" description="Peptidase M48" evidence="8">
    <location>
        <begin position="213"/>
        <end position="422"/>
    </location>
</feature>
<feature type="transmembrane region" description="Helical" evidence="7">
    <location>
        <begin position="6"/>
        <end position="24"/>
    </location>
</feature>
<keyword evidence="7" id="KW-0472">Membrane</keyword>